<dbReference type="CDD" id="cd12089">
    <property type="entry name" value="Hef_ID"/>
    <property type="match status" value="1"/>
</dbReference>
<dbReference type="Gene3D" id="3.40.50.300">
    <property type="entry name" value="P-loop containing nucleotide triphosphate hydrolases"/>
    <property type="match status" value="2"/>
</dbReference>
<dbReference type="EMBL" id="DTPI01000028">
    <property type="protein sequence ID" value="HGE66316.1"/>
    <property type="molecule type" value="Genomic_DNA"/>
</dbReference>
<dbReference type="GO" id="GO:0140097">
    <property type="term" value="F:catalytic activity, acting on DNA"/>
    <property type="evidence" value="ECO:0007669"/>
    <property type="project" value="UniProtKB-ARBA"/>
</dbReference>
<dbReference type="PROSITE" id="PS51192">
    <property type="entry name" value="HELICASE_ATP_BIND_1"/>
    <property type="match status" value="1"/>
</dbReference>
<keyword evidence="8" id="KW-1133">Transmembrane helix</keyword>
<name>A0A7C4S592_9EURY</name>
<dbReference type="Pfam" id="PF00270">
    <property type="entry name" value="DEAD"/>
    <property type="match status" value="1"/>
</dbReference>
<keyword evidence="5" id="KW-0067">ATP-binding</keyword>
<dbReference type="NCBIfam" id="NF010337">
    <property type="entry name" value="PRK13766.1"/>
    <property type="match status" value="1"/>
</dbReference>
<dbReference type="InterPro" id="IPR041663">
    <property type="entry name" value="DisA/LigA_HHH"/>
</dbReference>
<evidence type="ECO:0000313" key="12">
    <source>
        <dbReference type="EMBL" id="HGU59169.1"/>
    </source>
</evidence>
<accession>A0A7C4S592</accession>
<gene>
    <name evidence="12" type="ORF">ENT89_03085</name>
    <name evidence="11" type="ORF">ENX77_04220</name>
</gene>
<comment type="caution">
    <text evidence="12">The sequence shown here is derived from an EMBL/GenBank/DDBJ whole genome shotgun (WGS) entry which is preliminary data.</text>
</comment>
<dbReference type="EMBL" id="DTAK01000015">
    <property type="protein sequence ID" value="HGU59169.1"/>
    <property type="molecule type" value="Genomic_DNA"/>
</dbReference>
<keyword evidence="3" id="KW-0378">Hydrolase</keyword>
<reference evidence="12" key="1">
    <citation type="journal article" date="2020" name="mSystems">
        <title>Genome- and Community-Level Interaction Insights into Carbon Utilization and Element Cycling Functions of Hydrothermarchaeota in Hydrothermal Sediment.</title>
        <authorList>
            <person name="Zhou Z."/>
            <person name="Liu Y."/>
            <person name="Xu W."/>
            <person name="Pan J."/>
            <person name="Luo Z.H."/>
            <person name="Li M."/>
        </authorList>
    </citation>
    <scope>NUCLEOTIDE SEQUENCE [LARGE SCALE GENOMIC DNA]</scope>
    <source>
        <strain evidence="12">SpSt-62</strain>
        <strain evidence="11">SpSt-97</strain>
    </source>
</reference>
<dbReference type="SUPFAM" id="SSF47781">
    <property type="entry name" value="RuvA domain 2-like"/>
    <property type="match status" value="1"/>
</dbReference>
<dbReference type="Gene3D" id="3.40.50.10130">
    <property type="match status" value="1"/>
</dbReference>
<dbReference type="InterPro" id="IPR014001">
    <property type="entry name" value="Helicase_ATP-bd"/>
</dbReference>
<dbReference type="GO" id="GO:0004518">
    <property type="term" value="F:nuclease activity"/>
    <property type="evidence" value="ECO:0007669"/>
    <property type="project" value="InterPro"/>
</dbReference>
<dbReference type="SUPFAM" id="SSF52980">
    <property type="entry name" value="Restriction endonuclease-like"/>
    <property type="match status" value="1"/>
</dbReference>
<dbReference type="SMART" id="SM00487">
    <property type="entry name" value="DEXDc"/>
    <property type="match status" value="1"/>
</dbReference>
<dbReference type="CDD" id="cd20075">
    <property type="entry name" value="XPF_nuclease_XPF_arch"/>
    <property type="match status" value="1"/>
</dbReference>
<dbReference type="AlphaFoldDB" id="A0A7C4S592"/>
<dbReference type="Gene3D" id="1.10.150.20">
    <property type="entry name" value="5' to 3' exonuclease, C-terminal subdomain"/>
    <property type="match status" value="1"/>
</dbReference>
<dbReference type="Pfam" id="PF00271">
    <property type="entry name" value="Helicase_C"/>
    <property type="match status" value="1"/>
</dbReference>
<feature type="domain" description="Helicase C-terminal" evidence="10">
    <location>
        <begin position="346"/>
        <end position="513"/>
    </location>
</feature>
<dbReference type="PANTHER" id="PTHR14025">
    <property type="entry name" value="FANCONI ANEMIA GROUP M FANCM FAMILY MEMBER"/>
    <property type="match status" value="1"/>
</dbReference>
<dbReference type="SMART" id="SM00891">
    <property type="entry name" value="ERCC4"/>
    <property type="match status" value="1"/>
</dbReference>
<keyword evidence="2" id="KW-0227">DNA damage</keyword>
<evidence type="ECO:0000313" key="11">
    <source>
        <dbReference type="EMBL" id="HGE66316.1"/>
    </source>
</evidence>
<dbReference type="Pfam" id="PF02732">
    <property type="entry name" value="ERCC4"/>
    <property type="match status" value="1"/>
</dbReference>
<keyword evidence="7" id="KW-0234">DNA repair</keyword>
<dbReference type="GO" id="GO:0003677">
    <property type="term" value="F:DNA binding"/>
    <property type="evidence" value="ECO:0007669"/>
    <property type="project" value="UniProtKB-KW"/>
</dbReference>
<dbReference type="InterPro" id="IPR041755">
    <property type="entry name" value="Hef_ID"/>
</dbReference>
<sequence length="742" mass="84978">MEYVSHPLIKPKTVERRSYQIALAASALLANTLVILPTGLGKTVVALLVIASRLLNFDGKVLFLAPTKPLVEQHTLFLRRTLNIDGNLINSISGETPPEKRPNIYKKSKIIVSTPQVIENDIITNNLNLEEFILAIFDEAHRAVGNYSYVFIAKEFMNKSKNPLILGITASPGSDEERIREVLNNLFIENLEIKTEYDEDVKPYTFQKEIEWVRIEMPEELKTIVKGFEKSLELRCRKLQKLLDIDVSDASKKELLALQESIQAQAAESGDPVYFEALSILAEIMKIQHAIELVETQGMDALKKYLKRLFKEAKSRGSKAAKSLFEDPIFRESLIKAIKTNTDHPKISKLKEILKEQFEKNEDSRVIVFTNFRDTADKLVKELKIAGYSAEKFIGQANREDDRGMSQKKQIEILEDFRNGRIKVLVATSIGEEGLDIPSTDLVVFYEAVPSEIRAIQRKGRTGRGREGRIVVLITKGTRDEAYYWASVRKEKMMYEKLYRLRDELRERNQTLLRFIEEDRKPSIVIYVDSRELKSGVVKKLYESGVDVRAKNLEVADYVLSERVAVERKTAKDFLDSLIEKERLFSQIMNLKKSYQKPLMIIEGENLYSKRMVNPNAVRGAIVSIAVDFGIPIIFTKDEEETAAFILTIARREQEIRKREISLHADKTKRSLKEELEYVVSAIPDVGPVIAKNLLSHFQTIERLATASFEELMKVPKVGKRTAERIRKFMTTKYDEADSENF</sequence>
<evidence type="ECO:0000256" key="3">
    <source>
        <dbReference type="ARBA" id="ARBA00022801"/>
    </source>
</evidence>
<dbReference type="GO" id="GO:0016787">
    <property type="term" value="F:hydrolase activity"/>
    <property type="evidence" value="ECO:0007669"/>
    <property type="project" value="UniProtKB-KW"/>
</dbReference>
<evidence type="ECO:0000256" key="6">
    <source>
        <dbReference type="ARBA" id="ARBA00023125"/>
    </source>
</evidence>
<dbReference type="GO" id="GO:0006281">
    <property type="term" value="P:DNA repair"/>
    <property type="evidence" value="ECO:0007669"/>
    <property type="project" value="UniProtKB-KW"/>
</dbReference>
<dbReference type="InterPro" id="IPR011545">
    <property type="entry name" value="DEAD/DEAH_box_helicase_dom"/>
</dbReference>
<dbReference type="Gene3D" id="1.20.1320.20">
    <property type="entry name" value="hef helicase domain"/>
    <property type="match status" value="1"/>
</dbReference>
<dbReference type="Pfam" id="PF12826">
    <property type="entry name" value="HHH_2"/>
    <property type="match status" value="1"/>
</dbReference>
<dbReference type="GO" id="GO:0005524">
    <property type="term" value="F:ATP binding"/>
    <property type="evidence" value="ECO:0007669"/>
    <property type="project" value="UniProtKB-KW"/>
</dbReference>
<keyword evidence="8" id="KW-0472">Membrane</keyword>
<dbReference type="InterPro" id="IPR011335">
    <property type="entry name" value="Restrct_endonuc-II-like"/>
</dbReference>
<feature type="transmembrane region" description="Helical" evidence="8">
    <location>
        <begin position="21"/>
        <end position="40"/>
    </location>
</feature>
<evidence type="ECO:0000256" key="1">
    <source>
        <dbReference type="ARBA" id="ARBA00022741"/>
    </source>
</evidence>
<dbReference type="PROSITE" id="PS51194">
    <property type="entry name" value="HELICASE_CTER"/>
    <property type="match status" value="1"/>
</dbReference>
<dbReference type="SMART" id="SM00278">
    <property type="entry name" value="HhH1"/>
    <property type="match status" value="2"/>
</dbReference>
<keyword evidence="1" id="KW-0547">Nucleotide-binding</keyword>
<dbReference type="SUPFAM" id="SSF52540">
    <property type="entry name" value="P-loop containing nucleoside triphosphate hydrolases"/>
    <property type="match status" value="1"/>
</dbReference>
<dbReference type="InterPro" id="IPR010994">
    <property type="entry name" value="RuvA_2-like"/>
</dbReference>
<evidence type="ECO:0000256" key="5">
    <source>
        <dbReference type="ARBA" id="ARBA00022840"/>
    </source>
</evidence>
<dbReference type="PANTHER" id="PTHR14025:SF20">
    <property type="entry name" value="FANCONI ANEMIA GROUP M PROTEIN"/>
    <property type="match status" value="1"/>
</dbReference>
<feature type="domain" description="Helicase ATP-binding" evidence="9">
    <location>
        <begin position="23"/>
        <end position="190"/>
    </location>
</feature>
<dbReference type="InterPro" id="IPR027417">
    <property type="entry name" value="P-loop_NTPase"/>
</dbReference>
<keyword evidence="8" id="KW-0812">Transmembrane</keyword>
<dbReference type="InterPro" id="IPR001650">
    <property type="entry name" value="Helicase_C-like"/>
</dbReference>
<dbReference type="FunFam" id="3.40.50.300:FF:001992">
    <property type="entry name" value="ATP-dependent RNA helicase, putative"/>
    <property type="match status" value="1"/>
</dbReference>
<dbReference type="SMART" id="SM00490">
    <property type="entry name" value="HELICc"/>
    <property type="match status" value="1"/>
</dbReference>
<proteinExistence type="predicted"/>
<dbReference type="InterPro" id="IPR003583">
    <property type="entry name" value="Hlx-hairpin-Hlx_DNA-bd_motif"/>
</dbReference>
<keyword evidence="6" id="KW-0238">DNA-binding</keyword>
<dbReference type="InterPro" id="IPR006166">
    <property type="entry name" value="ERCC4_domain"/>
</dbReference>
<dbReference type="GO" id="GO:0004386">
    <property type="term" value="F:helicase activity"/>
    <property type="evidence" value="ECO:0007669"/>
    <property type="project" value="UniProtKB-KW"/>
</dbReference>
<protein>
    <submittedName>
        <fullName evidence="12">DEAD/DEAH box helicase</fullName>
    </submittedName>
</protein>
<evidence type="ECO:0000256" key="8">
    <source>
        <dbReference type="SAM" id="Phobius"/>
    </source>
</evidence>
<organism evidence="12">
    <name type="scientific">Geoglobus ahangari</name>
    <dbReference type="NCBI Taxonomy" id="113653"/>
    <lineage>
        <taxon>Archaea</taxon>
        <taxon>Methanobacteriati</taxon>
        <taxon>Methanobacteriota</taxon>
        <taxon>Archaeoglobi</taxon>
        <taxon>Archaeoglobales</taxon>
        <taxon>Archaeoglobaceae</taxon>
        <taxon>Geoglobus</taxon>
    </lineage>
</organism>
<evidence type="ECO:0000256" key="4">
    <source>
        <dbReference type="ARBA" id="ARBA00022806"/>
    </source>
</evidence>
<keyword evidence="4 12" id="KW-0347">Helicase</keyword>
<evidence type="ECO:0000256" key="7">
    <source>
        <dbReference type="ARBA" id="ARBA00023204"/>
    </source>
</evidence>
<evidence type="ECO:0000259" key="9">
    <source>
        <dbReference type="PROSITE" id="PS51192"/>
    </source>
</evidence>
<evidence type="ECO:0000256" key="2">
    <source>
        <dbReference type="ARBA" id="ARBA00022763"/>
    </source>
</evidence>
<evidence type="ECO:0000259" key="10">
    <source>
        <dbReference type="PROSITE" id="PS51194"/>
    </source>
</evidence>
<dbReference type="Pfam" id="PF21210">
    <property type="entry name" value="RNA_helicase_helical"/>
    <property type="match status" value="1"/>
</dbReference>